<evidence type="ECO:0000256" key="3">
    <source>
        <dbReference type="ARBA" id="ARBA00022676"/>
    </source>
</evidence>
<dbReference type="PANTHER" id="PTHR11929:SF220">
    <property type="entry name" value="FUCOSYLTRANSFERASE"/>
    <property type="match status" value="1"/>
</dbReference>
<comment type="pathway">
    <text evidence="1">Protein modification; protein glycosylation.</text>
</comment>
<feature type="non-terminal residue" evidence="7">
    <location>
        <position position="1"/>
    </location>
</feature>
<evidence type="ECO:0000313" key="8">
    <source>
        <dbReference type="Proteomes" id="UP000265520"/>
    </source>
</evidence>
<evidence type="ECO:0000256" key="5">
    <source>
        <dbReference type="RuleBase" id="RU003832"/>
    </source>
</evidence>
<evidence type="ECO:0000256" key="1">
    <source>
        <dbReference type="ARBA" id="ARBA00004922"/>
    </source>
</evidence>
<dbReference type="GO" id="GO:0008417">
    <property type="term" value="F:fucosyltransferase activity"/>
    <property type="evidence" value="ECO:0007669"/>
    <property type="project" value="InterPro"/>
</dbReference>
<accession>A0A392Q0S8</accession>
<dbReference type="EMBL" id="LXQA010102672">
    <property type="protein sequence ID" value="MCI16835.1"/>
    <property type="molecule type" value="Genomic_DNA"/>
</dbReference>
<comment type="similarity">
    <text evidence="2 5">Belongs to the glycosyltransferase 10 family.</text>
</comment>
<reference evidence="7 8" key="1">
    <citation type="journal article" date="2018" name="Front. Plant Sci.">
        <title>Red Clover (Trifolium pratense) and Zigzag Clover (T. medium) - A Picture of Genomic Similarities and Differences.</title>
        <authorList>
            <person name="Dluhosova J."/>
            <person name="Istvanek J."/>
            <person name="Nedelnik J."/>
            <person name="Repkova J."/>
        </authorList>
    </citation>
    <scope>NUCLEOTIDE SEQUENCE [LARGE SCALE GENOMIC DNA]</scope>
    <source>
        <strain evidence="8">cv. 10/8</strain>
        <tissue evidence="7">Leaf</tissue>
    </source>
</reference>
<comment type="subcellular location">
    <subcellularLocation>
        <location evidence="5">Golgi apparatus</location>
        <location evidence="5">Golgi stack membrane</location>
        <topology evidence="5">Single-pass type II membrane protein</topology>
    </subcellularLocation>
</comment>
<dbReference type="AlphaFoldDB" id="A0A392Q0S8"/>
<name>A0A392Q0S8_9FABA</name>
<keyword evidence="3 5" id="KW-0328">Glycosyltransferase</keyword>
<dbReference type="GO" id="GO:0032580">
    <property type="term" value="C:Golgi cisterna membrane"/>
    <property type="evidence" value="ECO:0007669"/>
    <property type="project" value="UniProtKB-SubCell"/>
</dbReference>
<keyword evidence="5" id="KW-0333">Golgi apparatus</keyword>
<feature type="domain" description="Fucosyltransferase C-terminal" evidence="6">
    <location>
        <begin position="5"/>
        <end position="75"/>
    </location>
</feature>
<sequence length="118" mass="13717">FAPYPGSVLHIKELQDVESVAKTMRYLAENPEAYNQSLRWKYEGPSDSFKALVDMAAVHSSCRLCIHLATKSREKEEKSPDFKKRPCKCTRGSKTVYHIYVRERGTFEMESIYLRYTS</sequence>
<dbReference type="InterPro" id="IPR001503">
    <property type="entry name" value="Glyco_trans_10"/>
</dbReference>
<evidence type="ECO:0000259" key="6">
    <source>
        <dbReference type="Pfam" id="PF00852"/>
    </source>
</evidence>
<dbReference type="Gene3D" id="3.40.50.11660">
    <property type="entry name" value="Glycosyl transferase family 10, C-terminal domain"/>
    <property type="match status" value="1"/>
</dbReference>
<dbReference type="PANTHER" id="PTHR11929">
    <property type="entry name" value="ALPHA- 1,3 -FUCOSYLTRANSFERASE"/>
    <property type="match status" value="1"/>
</dbReference>
<dbReference type="InterPro" id="IPR055270">
    <property type="entry name" value="Glyco_tran_10_C"/>
</dbReference>
<keyword evidence="4 5" id="KW-0808">Transferase</keyword>
<dbReference type="Proteomes" id="UP000265520">
    <property type="component" value="Unassembled WGS sequence"/>
</dbReference>
<organism evidence="7 8">
    <name type="scientific">Trifolium medium</name>
    <dbReference type="NCBI Taxonomy" id="97028"/>
    <lineage>
        <taxon>Eukaryota</taxon>
        <taxon>Viridiplantae</taxon>
        <taxon>Streptophyta</taxon>
        <taxon>Embryophyta</taxon>
        <taxon>Tracheophyta</taxon>
        <taxon>Spermatophyta</taxon>
        <taxon>Magnoliopsida</taxon>
        <taxon>eudicotyledons</taxon>
        <taxon>Gunneridae</taxon>
        <taxon>Pentapetalae</taxon>
        <taxon>rosids</taxon>
        <taxon>fabids</taxon>
        <taxon>Fabales</taxon>
        <taxon>Fabaceae</taxon>
        <taxon>Papilionoideae</taxon>
        <taxon>50 kb inversion clade</taxon>
        <taxon>NPAAA clade</taxon>
        <taxon>Hologalegina</taxon>
        <taxon>IRL clade</taxon>
        <taxon>Trifolieae</taxon>
        <taxon>Trifolium</taxon>
    </lineage>
</organism>
<comment type="caution">
    <text evidence="7">The sequence shown here is derived from an EMBL/GenBank/DDBJ whole genome shotgun (WGS) entry which is preliminary data.</text>
</comment>
<dbReference type="Pfam" id="PF00852">
    <property type="entry name" value="Glyco_transf_10"/>
    <property type="match status" value="1"/>
</dbReference>
<dbReference type="EC" id="2.4.1.-" evidence="5"/>
<evidence type="ECO:0000256" key="2">
    <source>
        <dbReference type="ARBA" id="ARBA00008919"/>
    </source>
</evidence>
<keyword evidence="5" id="KW-0812">Transmembrane</keyword>
<protein>
    <recommendedName>
        <fullName evidence="5">Fucosyltransferase</fullName>
        <ecNumber evidence="5">2.4.1.-</ecNumber>
    </recommendedName>
</protein>
<proteinExistence type="inferred from homology"/>
<evidence type="ECO:0000256" key="4">
    <source>
        <dbReference type="ARBA" id="ARBA00022679"/>
    </source>
</evidence>
<dbReference type="InterPro" id="IPR038577">
    <property type="entry name" value="GT10-like_C_sf"/>
</dbReference>
<dbReference type="SUPFAM" id="SSF53756">
    <property type="entry name" value="UDP-Glycosyltransferase/glycogen phosphorylase"/>
    <property type="match status" value="1"/>
</dbReference>
<keyword evidence="5" id="KW-0472">Membrane</keyword>
<keyword evidence="8" id="KW-1185">Reference proteome</keyword>
<evidence type="ECO:0000313" key="7">
    <source>
        <dbReference type="EMBL" id="MCI16835.1"/>
    </source>
</evidence>
<dbReference type="UniPathway" id="UPA00378"/>